<feature type="domain" description="YgjP-like metallopeptidase" evidence="1">
    <location>
        <begin position="26"/>
        <end position="220"/>
    </location>
</feature>
<dbReference type="EC" id="3.4.-.-" evidence="2"/>
<sequence length="234" mass="26034">MTGQDDGFLVGGDIPVLLRRSSRARRMTLRVTRAEGQVVLTLPTKASLTEGRAFVESRVDWLRRIRATMPVPSVIRHGAVLPVEGFDVTVTPAAVRSARIEGDRLLVPSGRPVGVVVAAYLKHLAHARLVPACDHHAARLGQSFRAISLRDTRSRWGSCTHDGRLMFSWRLAMAPRAVLDYVAAHEVAHLAHMDHSAAFWATTAHLVPDYQRHRGWLRQNGHDLLAWRFQGQDG</sequence>
<dbReference type="InterPro" id="IPR002725">
    <property type="entry name" value="YgjP-like_metallopeptidase"/>
</dbReference>
<accession>A0ABU3EAE1</accession>
<dbReference type="InterPro" id="IPR053136">
    <property type="entry name" value="UTP_pyrophosphatase-like"/>
</dbReference>
<organism evidence="2 3">
    <name type="scientific">Paracoccus broussonetiae</name>
    <dbReference type="NCBI Taxonomy" id="3075834"/>
    <lineage>
        <taxon>Bacteria</taxon>
        <taxon>Pseudomonadati</taxon>
        <taxon>Pseudomonadota</taxon>
        <taxon>Alphaproteobacteria</taxon>
        <taxon>Rhodobacterales</taxon>
        <taxon>Paracoccaceae</taxon>
        <taxon>Paracoccus</taxon>
    </lineage>
</organism>
<dbReference type="PANTHER" id="PTHR30399">
    <property type="entry name" value="UNCHARACTERIZED PROTEIN YGJP"/>
    <property type="match status" value="1"/>
</dbReference>
<keyword evidence="3" id="KW-1185">Reference proteome</keyword>
<reference evidence="3" key="1">
    <citation type="submission" date="2023-07" db="EMBL/GenBank/DDBJ databases">
        <title>Characterization of two Paracoccaceae strains isolated from Phycosphere and proposal of Xinfangfangia lacusdiani sp. nov.</title>
        <authorList>
            <person name="Deng Y."/>
            <person name="Zhang Y.Q."/>
        </authorList>
    </citation>
    <scope>NUCLEOTIDE SEQUENCE [LARGE SCALE GENOMIC DNA]</scope>
    <source>
        <strain evidence="3">CPCC 101403</strain>
    </source>
</reference>
<protein>
    <submittedName>
        <fullName evidence="2">SprT family zinc-dependent metalloprotease</fullName>
        <ecNumber evidence="2">3.4.-.-</ecNumber>
    </submittedName>
</protein>
<evidence type="ECO:0000259" key="1">
    <source>
        <dbReference type="Pfam" id="PF01863"/>
    </source>
</evidence>
<proteinExistence type="predicted"/>
<keyword evidence="2" id="KW-0378">Hydrolase</keyword>
<keyword evidence="2" id="KW-0482">Metalloprotease</keyword>
<dbReference type="EMBL" id="JAVRQI010000003">
    <property type="protein sequence ID" value="MDT1061116.1"/>
    <property type="molecule type" value="Genomic_DNA"/>
</dbReference>
<dbReference type="GO" id="GO:0008237">
    <property type="term" value="F:metallopeptidase activity"/>
    <property type="evidence" value="ECO:0007669"/>
    <property type="project" value="UniProtKB-KW"/>
</dbReference>
<evidence type="ECO:0000313" key="3">
    <source>
        <dbReference type="Proteomes" id="UP001251085"/>
    </source>
</evidence>
<gene>
    <name evidence="2" type="ORF">RM190_04540</name>
</gene>
<dbReference type="CDD" id="cd07344">
    <property type="entry name" value="M48_yhfN_like"/>
    <property type="match status" value="1"/>
</dbReference>
<dbReference type="Gene3D" id="3.30.2010.10">
    <property type="entry name" value="Metalloproteases ('zincins'), catalytic domain"/>
    <property type="match status" value="1"/>
</dbReference>
<evidence type="ECO:0000313" key="2">
    <source>
        <dbReference type="EMBL" id="MDT1061116.1"/>
    </source>
</evidence>
<comment type="caution">
    <text evidence="2">The sequence shown here is derived from an EMBL/GenBank/DDBJ whole genome shotgun (WGS) entry which is preliminary data.</text>
</comment>
<dbReference type="Pfam" id="PF01863">
    <property type="entry name" value="YgjP-like"/>
    <property type="match status" value="1"/>
</dbReference>
<keyword evidence="2" id="KW-0645">Protease</keyword>
<dbReference type="PANTHER" id="PTHR30399:SF1">
    <property type="entry name" value="UTP PYROPHOSPHATASE"/>
    <property type="match status" value="1"/>
</dbReference>
<dbReference type="RefSeq" id="WP_311758220.1">
    <property type="nucleotide sequence ID" value="NZ_JAVRQI010000003.1"/>
</dbReference>
<dbReference type="Proteomes" id="UP001251085">
    <property type="component" value="Unassembled WGS sequence"/>
</dbReference>
<name>A0ABU3EAE1_9RHOB</name>